<organism evidence="1 2">
    <name type="scientific">Sedimentitalea nanhaiensis</name>
    <dbReference type="NCBI Taxonomy" id="999627"/>
    <lineage>
        <taxon>Bacteria</taxon>
        <taxon>Pseudomonadati</taxon>
        <taxon>Pseudomonadota</taxon>
        <taxon>Alphaproteobacteria</taxon>
        <taxon>Rhodobacterales</taxon>
        <taxon>Paracoccaceae</taxon>
        <taxon>Sedimentitalea</taxon>
    </lineage>
</organism>
<proteinExistence type="predicted"/>
<dbReference type="Proteomes" id="UP000182466">
    <property type="component" value="Unassembled WGS sequence"/>
</dbReference>
<sequence>MSIEQTQAFQAENDRLADLANREAIERAAPHQDLVPQVWLSSQPDAGAELSFAPAETGFALRMDTAGRSPWVSLSWAIDFETLRDGRYVGVIAQVVSDGFFAIRPCLRLLRAAEFHDSFAAQHMASSGGAHLLQSHIPIPPDAMGDSHGAEIHLFFSGDAFSVRFDRLETVLMR</sequence>
<evidence type="ECO:0000313" key="1">
    <source>
        <dbReference type="EMBL" id="SFU17906.1"/>
    </source>
</evidence>
<dbReference type="EMBL" id="FPAW01000041">
    <property type="protein sequence ID" value="SFU17906.1"/>
    <property type="molecule type" value="Genomic_DNA"/>
</dbReference>
<protein>
    <submittedName>
        <fullName evidence="1">Uncharacterized protein</fullName>
    </submittedName>
</protein>
<dbReference type="AlphaFoldDB" id="A0A1I7E1X6"/>
<gene>
    <name evidence="1" type="ORF">SAMN05216236_14113</name>
</gene>
<name>A0A1I7E1X6_9RHOB</name>
<evidence type="ECO:0000313" key="2">
    <source>
        <dbReference type="Proteomes" id="UP000182466"/>
    </source>
</evidence>
<reference evidence="1 2" key="1">
    <citation type="submission" date="2016-10" db="EMBL/GenBank/DDBJ databases">
        <authorList>
            <person name="de Groot N.N."/>
        </authorList>
    </citation>
    <scope>NUCLEOTIDE SEQUENCE [LARGE SCALE GENOMIC DNA]</scope>
    <source>
        <strain evidence="1 2">CGMCC 1.10959</strain>
    </source>
</reference>
<keyword evidence="2" id="KW-1185">Reference proteome</keyword>
<accession>A0A1I7E1X6</accession>
<dbReference type="RefSeq" id="WP_027260289.1">
    <property type="nucleotide sequence ID" value="NZ_FPAW01000041.1"/>
</dbReference>